<dbReference type="InterPro" id="IPR000399">
    <property type="entry name" value="TPP-bd_CS"/>
</dbReference>
<dbReference type="InterPro" id="IPR029061">
    <property type="entry name" value="THDP-binding"/>
</dbReference>
<keyword evidence="7 14" id="KW-0808">Transferase</keyword>
<evidence type="ECO:0000256" key="5">
    <source>
        <dbReference type="ARBA" id="ARBA00022605"/>
    </source>
</evidence>
<dbReference type="Proteomes" id="UP001242288">
    <property type="component" value="Unassembled WGS sequence"/>
</dbReference>
<evidence type="ECO:0000256" key="12">
    <source>
        <dbReference type="ARBA" id="ARBA00023304"/>
    </source>
</evidence>
<dbReference type="NCBIfam" id="TIGR00118">
    <property type="entry name" value="acolac_lg"/>
    <property type="match status" value="1"/>
</dbReference>
<comment type="caution">
    <text evidence="19">The sequence shown here is derived from an EMBL/GenBank/DDBJ whole genome shotgun (WGS) entry which is preliminary data.</text>
</comment>
<dbReference type="InterPro" id="IPR012001">
    <property type="entry name" value="Thiamin_PyroP_enz_TPP-bd_dom"/>
</dbReference>
<dbReference type="CDD" id="cd07035">
    <property type="entry name" value="TPP_PYR_POX_like"/>
    <property type="match status" value="1"/>
</dbReference>
<keyword evidence="9" id="KW-0274">FAD</keyword>
<name>A0AAP5BJQ6_9BURK</name>
<dbReference type="GO" id="GO:0030976">
    <property type="term" value="F:thiamine pyrophosphate binding"/>
    <property type="evidence" value="ECO:0007669"/>
    <property type="project" value="UniProtKB-UniRule"/>
</dbReference>
<dbReference type="InterPro" id="IPR012000">
    <property type="entry name" value="Thiamin_PyroP_enz_cen_dom"/>
</dbReference>
<evidence type="ECO:0000256" key="6">
    <source>
        <dbReference type="ARBA" id="ARBA00022630"/>
    </source>
</evidence>
<keyword evidence="5 14" id="KW-0028">Amino-acid biosynthesis</keyword>
<keyword evidence="10 14" id="KW-0460">Magnesium</keyword>
<comment type="pathway">
    <text evidence="1 14">Amino-acid biosynthesis; L-isoleucine biosynthesis; L-isoleucine from 2-oxobutanoate: step 1/4.</text>
</comment>
<dbReference type="Proteomes" id="UP001209412">
    <property type="component" value="Unassembled WGS sequence"/>
</dbReference>
<evidence type="ECO:0000256" key="10">
    <source>
        <dbReference type="ARBA" id="ARBA00022842"/>
    </source>
</evidence>
<comment type="similarity">
    <text evidence="3 14">Belongs to the TPP enzyme family.</text>
</comment>
<dbReference type="Pfam" id="PF00205">
    <property type="entry name" value="TPP_enzyme_M"/>
    <property type="match status" value="1"/>
</dbReference>
<evidence type="ECO:0000259" key="17">
    <source>
        <dbReference type="Pfam" id="PF02776"/>
    </source>
</evidence>
<dbReference type="RefSeq" id="WP_266260800.1">
    <property type="nucleotide sequence ID" value="NZ_JAMXWF010000035.1"/>
</dbReference>
<dbReference type="FunFam" id="3.40.50.970:FF:000007">
    <property type="entry name" value="Acetolactate synthase"/>
    <property type="match status" value="1"/>
</dbReference>
<evidence type="ECO:0000313" key="19">
    <source>
        <dbReference type="EMBL" id="MDQ6411807.1"/>
    </source>
</evidence>
<organism evidence="19 21">
    <name type="scientific">Paraburkholderia madseniana</name>
    <dbReference type="NCBI Taxonomy" id="2599607"/>
    <lineage>
        <taxon>Bacteria</taxon>
        <taxon>Pseudomonadati</taxon>
        <taxon>Pseudomonadota</taxon>
        <taxon>Betaproteobacteria</taxon>
        <taxon>Burkholderiales</taxon>
        <taxon>Burkholderiaceae</taxon>
        <taxon>Paraburkholderia</taxon>
    </lineage>
</organism>
<evidence type="ECO:0000256" key="8">
    <source>
        <dbReference type="ARBA" id="ARBA00022723"/>
    </source>
</evidence>
<dbReference type="InterPro" id="IPR029035">
    <property type="entry name" value="DHS-like_NAD/FAD-binding_dom"/>
</dbReference>
<dbReference type="GO" id="GO:0009097">
    <property type="term" value="P:isoleucine biosynthetic process"/>
    <property type="evidence" value="ECO:0007669"/>
    <property type="project" value="TreeGrafter"/>
</dbReference>
<gene>
    <name evidence="19" type="primary">ilvB</name>
    <name evidence="19" type="ORF">NIE36_32155</name>
    <name evidence="18" type="ORF">OSB80_32220</name>
</gene>
<evidence type="ECO:0000256" key="1">
    <source>
        <dbReference type="ARBA" id="ARBA00004974"/>
    </source>
</evidence>
<accession>A0AAP5BJQ6</accession>
<dbReference type="PANTHER" id="PTHR18968:SF13">
    <property type="entry name" value="ACETOLACTATE SYNTHASE CATALYTIC SUBUNIT, MITOCHONDRIAL"/>
    <property type="match status" value="1"/>
</dbReference>
<evidence type="ECO:0000313" key="18">
    <source>
        <dbReference type="EMBL" id="MCX4149989.1"/>
    </source>
</evidence>
<dbReference type="GO" id="GO:0003984">
    <property type="term" value="F:acetolactate synthase activity"/>
    <property type="evidence" value="ECO:0007669"/>
    <property type="project" value="UniProtKB-EC"/>
</dbReference>
<evidence type="ECO:0000256" key="3">
    <source>
        <dbReference type="ARBA" id="ARBA00007812"/>
    </source>
</evidence>
<dbReference type="AlphaFoldDB" id="A0AAP5BJQ6"/>
<dbReference type="EC" id="2.2.1.6" evidence="4 14"/>
<dbReference type="Gene3D" id="3.40.50.1220">
    <property type="entry name" value="TPP-binding domain"/>
    <property type="match status" value="1"/>
</dbReference>
<protein>
    <recommendedName>
        <fullName evidence="4 14">Acetolactate synthase</fullName>
        <ecNumber evidence="4 14">2.2.1.6</ecNumber>
    </recommendedName>
</protein>
<keyword evidence="6" id="KW-0285">Flavoprotein</keyword>
<comment type="cofactor">
    <cofactor evidence="14">
        <name>Mg(2+)</name>
        <dbReference type="ChEBI" id="CHEBI:18420"/>
    </cofactor>
    <text evidence="14">Binds 1 Mg(2+) ion per subunit.</text>
</comment>
<dbReference type="GO" id="GO:0050660">
    <property type="term" value="F:flavin adenine dinucleotide binding"/>
    <property type="evidence" value="ECO:0007669"/>
    <property type="project" value="InterPro"/>
</dbReference>
<evidence type="ECO:0000256" key="4">
    <source>
        <dbReference type="ARBA" id="ARBA00013145"/>
    </source>
</evidence>
<dbReference type="FunFam" id="3.40.50.970:FF:000016">
    <property type="entry name" value="Acetolactate synthase"/>
    <property type="match status" value="1"/>
</dbReference>
<reference evidence="19" key="1">
    <citation type="submission" date="2022-06" db="EMBL/GenBank/DDBJ databases">
        <title>PHB producers.</title>
        <authorList>
            <person name="Besaury L."/>
        </authorList>
    </citation>
    <scope>NUCLEOTIDE SEQUENCE</scope>
    <source>
        <strain evidence="19 20">SEWS6</strain>
    </source>
</reference>
<sequence length="577" mass="61962">MTRPIPHKPPVKVSGAQIVVSALGEEGVDTVWGYPGGAVLPVYDALLTSGSITHMLVRHEQAAVHAADGYARASGKVGVALVTSGPGVTNAITGIATAYFDSIPLVVISGNVPTDAIGKDAFQECDAVGITRSIVKHNFLVLDVEQIATTVRKAFHIASTGRPGPVVVDIPKDVLLAHAVFSYPASVSLRSYRPHKDGHAGQIRRAAESLRAARRPCIFVGGGAIASGASDEITKLANALDAPVANTLMALGAFPGTDARCVGMPGMHGTYEANMAMQHSDVLIALGARFDDRVIGNTSDFLTATRTIIHVDVDPATIDKRVSVDVPIVGDVKSVLRSLISMLGEAPVDRSGREVWWQEIDTWRARRCLTFDHSDKVIKPQFVIQKLWEVTGGDAFICSDVGQHQMWAAQLYAFDKPRRWINSGGLGTMGVGLPYAMGVKRAFPDADVVTVTGDGSIQMCIQELSTCKQYGLGVKIVSLNNGSLGMVRQLQHVHYGDRYSSSYMDALPDFAALARAYGHVGYRIERPEEVEPVLREAMSMKDQTIFLDFVIDPSENVWPMVRAGSGLTEMLMSSGDV</sequence>
<dbReference type="GO" id="GO:0009099">
    <property type="term" value="P:L-valine biosynthetic process"/>
    <property type="evidence" value="ECO:0007669"/>
    <property type="project" value="TreeGrafter"/>
</dbReference>
<proteinExistence type="inferred from homology"/>
<comment type="pathway">
    <text evidence="2 14">Amino-acid biosynthesis; L-valine biosynthesis; L-valine from pyruvate: step 1/4.</text>
</comment>
<dbReference type="EMBL" id="JAMXWF010000035">
    <property type="protein sequence ID" value="MDQ6411807.1"/>
    <property type="molecule type" value="Genomic_DNA"/>
</dbReference>
<evidence type="ECO:0000313" key="21">
    <source>
        <dbReference type="Proteomes" id="UP001242288"/>
    </source>
</evidence>
<dbReference type="SUPFAM" id="SSF52467">
    <property type="entry name" value="DHS-like NAD/FAD-binding domain"/>
    <property type="match status" value="1"/>
</dbReference>
<dbReference type="InterPro" id="IPR039368">
    <property type="entry name" value="AHAS_TPP"/>
</dbReference>
<dbReference type="GO" id="GO:0000287">
    <property type="term" value="F:magnesium ion binding"/>
    <property type="evidence" value="ECO:0007669"/>
    <property type="project" value="UniProtKB-UniRule"/>
</dbReference>
<dbReference type="EMBL" id="JAPKHW010000035">
    <property type="protein sequence ID" value="MCX4149989.1"/>
    <property type="molecule type" value="Genomic_DNA"/>
</dbReference>
<dbReference type="GO" id="GO:0005948">
    <property type="term" value="C:acetolactate synthase complex"/>
    <property type="evidence" value="ECO:0007669"/>
    <property type="project" value="UniProtKB-ARBA"/>
</dbReference>
<dbReference type="InterPro" id="IPR045229">
    <property type="entry name" value="TPP_enz"/>
</dbReference>
<dbReference type="Pfam" id="PF02776">
    <property type="entry name" value="TPP_enzyme_N"/>
    <property type="match status" value="1"/>
</dbReference>
<feature type="domain" description="Thiamine pyrophosphate enzyme central" evidence="15">
    <location>
        <begin position="203"/>
        <end position="339"/>
    </location>
</feature>
<feature type="domain" description="Thiamine pyrophosphate enzyme TPP-binding" evidence="16">
    <location>
        <begin position="400"/>
        <end position="548"/>
    </location>
</feature>
<evidence type="ECO:0000256" key="9">
    <source>
        <dbReference type="ARBA" id="ARBA00022827"/>
    </source>
</evidence>
<keyword evidence="11 14" id="KW-0786">Thiamine pyrophosphate</keyword>
<evidence type="ECO:0000256" key="7">
    <source>
        <dbReference type="ARBA" id="ARBA00022679"/>
    </source>
</evidence>
<comment type="catalytic activity">
    <reaction evidence="13 14">
        <text>2 pyruvate + H(+) = (2S)-2-acetolactate + CO2</text>
        <dbReference type="Rhea" id="RHEA:25249"/>
        <dbReference type="ChEBI" id="CHEBI:15361"/>
        <dbReference type="ChEBI" id="CHEBI:15378"/>
        <dbReference type="ChEBI" id="CHEBI:16526"/>
        <dbReference type="ChEBI" id="CHEBI:58476"/>
        <dbReference type="EC" id="2.2.1.6"/>
    </reaction>
</comment>
<keyword evidence="8 14" id="KW-0479">Metal-binding</keyword>
<evidence type="ECO:0000313" key="20">
    <source>
        <dbReference type="Proteomes" id="UP001209412"/>
    </source>
</evidence>
<dbReference type="SUPFAM" id="SSF52518">
    <property type="entry name" value="Thiamin diphosphate-binding fold (THDP-binding)"/>
    <property type="match status" value="2"/>
</dbReference>
<evidence type="ECO:0000256" key="14">
    <source>
        <dbReference type="RuleBase" id="RU003591"/>
    </source>
</evidence>
<evidence type="ECO:0000259" key="16">
    <source>
        <dbReference type="Pfam" id="PF02775"/>
    </source>
</evidence>
<dbReference type="PANTHER" id="PTHR18968">
    <property type="entry name" value="THIAMINE PYROPHOSPHATE ENZYMES"/>
    <property type="match status" value="1"/>
</dbReference>
<evidence type="ECO:0000256" key="11">
    <source>
        <dbReference type="ARBA" id="ARBA00023052"/>
    </source>
</evidence>
<keyword evidence="12 14" id="KW-0100">Branched-chain amino acid biosynthesis</keyword>
<dbReference type="CDD" id="cd02015">
    <property type="entry name" value="TPP_AHAS"/>
    <property type="match status" value="1"/>
</dbReference>
<dbReference type="FunFam" id="3.40.50.1220:FF:000008">
    <property type="entry name" value="Acetolactate synthase"/>
    <property type="match status" value="1"/>
</dbReference>
<dbReference type="Gene3D" id="3.40.50.970">
    <property type="match status" value="2"/>
</dbReference>
<evidence type="ECO:0000259" key="15">
    <source>
        <dbReference type="Pfam" id="PF00205"/>
    </source>
</evidence>
<comment type="cofactor">
    <cofactor evidence="14">
        <name>thiamine diphosphate</name>
        <dbReference type="ChEBI" id="CHEBI:58937"/>
    </cofactor>
    <text evidence="14">Binds 1 thiamine pyrophosphate per subunit.</text>
</comment>
<keyword evidence="20" id="KW-1185">Reference proteome</keyword>
<dbReference type="PROSITE" id="PS00187">
    <property type="entry name" value="TPP_ENZYMES"/>
    <property type="match status" value="1"/>
</dbReference>
<evidence type="ECO:0000256" key="13">
    <source>
        <dbReference type="ARBA" id="ARBA00048670"/>
    </source>
</evidence>
<feature type="domain" description="Thiamine pyrophosphate enzyme N-terminal TPP-binding" evidence="17">
    <location>
        <begin position="14"/>
        <end position="129"/>
    </location>
</feature>
<dbReference type="Pfam" id="PF02775">
    <property type="entry name" value="TPP_enzyme_C"/>
    <property type="match status" value="1"/>
</dbReference>
<evidence type="ECO:0000256" key="2">
    <source>
        <dbReference type="ARBA" id="ARBA00005025"/>
    </source>
</evidence>
<dbReference type="InterPro" id="IPR011766">
    <property type="entry name" value="TPP_enzyme_TPP-bd"/>
</dbReference>
<dbReference type="InterPro" id="IPR012846">
    <property type="entry name" value="Acetolactate_synth_lsu"/>
</dbReference>